<evidence type="ECO:0000313" key="1">
    <source>
        <dbReference type="EMBL" id="GKV06919.1"/>
    </source>
</evidence>
<dbReference type="AlphaFoldDB" id="A0AAV5J441"/>
<keyword evidence="2" id="KW-1185">Reference proteome</keyword>
<name>A0AAV5J441_9ROSI</name>
<dbReference type="EMBL" id="BPVZ01000026">
    <property type="protein sequence ID" value="GKV06919.1"/>
    <property type="molecule type" value="Genomic_DNA"/>
</dbReference>
<comment type="caution">
    <text evidence="1">The sequence shown here is derived from an EMBL/GenBank/DDBJ whole genome shotgun (WGS) entry which is preliminary data.</text>
</comment>
<dbReference type="Proteomes" id="UP001054252">
    <property type="component" value="Unassembled WGS sequence"/>
</dbReference>
<evidence type="ECO:0000313" key="2">
    <source>
        <dbReference type="Proteomes" id="UP001054252"/>
    </source>
</evidence>
<protein>
    <submittedName>
        <fullName evidence="1">Uncharacterized protein</fullName>
    </submittedName>
</protein>
<reference evidence="1 2" key="1">
    <citation type="journal article" date="2021" name="Commun. Biol.">
        <title>The genome of Shorea leprosula (Dipterocarpaceae) highlights the ecological relevance of drought in aseasonal tropical rainforests.</title>
        <authorList>
            <person name="Ng K.K.S."/>
            <person name="Kobayashi M.J."/>
            <person name="Fawcett J.A."/>
            <person name="Hatakeyama M."/>
            <person name="Paape T."/>
            <person name="Ng C.H."/>
            <person name="Ang C.C."/>
            <person name="Tnah L.H."/>
            <person name="Lee C.T."/>
            <person name="Nishiyama T."/>
            <person name="Sese J."/>
            <person name="O'Brien M.J."/>
            <person name="Copetti D."/>
            <person name="Mohd Noor M.I."/>
            <person name="Ong R.C."/>
            <person name="Putra M."/>
            <person name="Sireger I.Z."/>
            <person name="Indrioko S."/>
            <person name="Kosugi Y."/>
            <person name="Izuno A."/>
            <person name="Isagi Y."/>
            <person name="Lee S.L."/>
            <person name="Shimizu K.K."/>
        </authorList>
    </citation>
    <scope>NUCLEOTIDE SEQUENCE [LARGE SCALE GENOMIC DNA]</scope>
    <source>
        <strain evidence="1">214</strain>
    </source>
</reference>
<gene>
    <name evidence="1" type="ORF">SLEP1_g18736</name>
</gene>
<proteinExistence type="predicted"/>
<organism evidence="1 2">
    <name type="scientific">Rubroshorea leprosula</name>
    <dbReference type="NCBI Taxonomy" id="152421"/>
    <lineage>
        <taxon>Eukaryota</taxon>
        <taxon>Viridiplantae</taxon>
        <taxon>Streptophyta</taxon>
        <taxon>Embryophyta</taxon>
        <taxon>Tracheophyta</taxon>
        <taxon>Spermatophyta</taxon>
        <taxon>Magnoliopsida</taxon>
        <taxon>eudicotyledons</taxon>
        <taxon>Gunneridae</taxon>
        <taxon>Pentapetalae</taxon>
        <taxon>rosids</taxon>
        <taxon>malvids</taxon>
        <taxon>Malvales</taxon>
        <taxon>Dipterocarpaceae</taxon>
        <taxon>Rubroshorea</taxon>
    </lineage>
</organism>
<sequence>MEIQSALDLSKNIAESSWYWETFAAIELIGLLIA</sequence>
<accession>A0AAV5J441</accession>